<gene>
    <name evidence="2" type="ORF">SDC9_108545</name>
</gene>
<feature type="compositionally biased region" description="Low complexity" evidence="1">
    <location>
        <begin position="59"/>
        <end position="72"/>
    </location>
</feature>
<dbReference type="EMBL" id="VSSQ01018474">
    <property type="protein sequence ID" value="MPM61685.1"/>
    <property type="molecule type" value="Genomic_DNA"/>
</dbReference>
<dbReference type="AlphaFoldDB" id="A0A645B8E4"/>
<evidence type="ECO:0000313" key="2">
    <source>
        <dbReference type="EMBL" id="MPM61685.1"/>
    </source>
</evidence>
<feature type="compositionally biased region" description="Basic and acidic residues" evidence="1">
    <location>
        <begin position="36"/>
        <end position="46"/>
    </location>
</feature>
<reference evidence="2" key="1">
    <citation type="submission" date="2019-08" db="EMBL/GenBank/DDBJ databases">
        <authorList>
            <person name="Kucharzyk K."/>
            <person name="Murdoch R.W."/>
            <person name="Higgins S."/>
            <person name="Loffler F."/>
        </authorList>
    </citation>
    <scope>NUCLEOTIDE SEQUENCE</scope>
</reference>
<organism evidence="2">
    <name type="scientific">bioreactor metagenome</name>
    <dbReference type="NCBI Taxonomy" id="1076179"/>
    <lineage>
        <taxon>unclassified sequences</taxon>
        <taxon>metagenomes</taxon>
        <taxon>ecological metagenomes</taxon>
    </lineage>
</organism>
<protein>
    <submittedName>
        <fullName evidence="2">Uncharacterized protein</fullName>
    </submittedName>
</protein>
<proteinExistence type="predicted"/>
<accession>A0A645B8E4</accession>
<name>A0A645B8E4_9ZZZZ</name>
<sequence>MCLQLIDIYTKACFISFYQWQNNLGSGNTPQTHANKVKDTDIDTGSHGRNPKANRYKIQEQNYNENSQNNYEATAKNKL</sequence>
<feature type="region of interest" description="Disordered" evidence="1">
    <location>
        <begin position="26"/>
        <end position="79"/>
    </location>
</feature>
<comment type="caution">
    <text evidence="2">The sequence shown here is derived from an EMBL/GenBank/DDBJ whole genome shotgun (WGS) entry which is preliminary data.</text>
</comment>
<evidence type="ECO:0000256" key="1">
    <source>
        <dbReference type="SAM" id="MobiDB-lite"/>
    </source>
</evidence>